<sequence length="273" mass="30176">MASSAGQGSVFGELDTESSGGSGGRSTSRGRPTGSRFGSLSHHSFFSRHNPHPHRVRHMQGLNGKPVCTVNDDWFTFTPLCPHPLIKSQVYLSGIRTSEFHPRHLSRDHTGPAADEDRSRRQTQYSSQTGRIIPNTSWGGKRRSSRLSHRRTGPKTLDGMEIKVLELLCQILQTDSLSMVQQWLLLASNREKQLVQGLLSQAMGELSSLKTNTQSSAAQLLPLTAEDLLHNQLLDSRITERQKSSSAAGENVVEEPERIGQAEVFTLRPEESS</sequence>
<feature type="region of interest" description="Disordered" evidence="1">
    <location>
        <begin position="1"/>
        <end position="58"/>
    </location>
</feature>
<dbReference type="STRING" id="623744.A0A553N3I3"/>
<feature type="compositionally biased region" description="Basic and acidic residues" evidence="1">
    <location>
        <begin position="102"/>
        <end position="120"/>
    </location>
</feature>
<keyword evidence="3" id="KW-1185">Reference proteome</keyword>
<dbReference type="PANTHER" id="PTHR33772:SF1">
    <property type="entry name" value="PROTEIN TBATA"/>
    <property type="match status" value="1"/>
</dbReference>
<evidence type="ECO:0000313" key="2">
    <source>
        <dbReference type="EMBL" id="TRY59990.1"/>
    </source>
</evidence>
<accession>A0A553N3I3</accession>
<name>A0A553N3I3_9TELE</name>
<dbReference type="EMBL" id="SRMA01027089">
    <property type="protein sequence ID" value="TRY59990.1"/>
    <property type="molecule type" value="Genomic_DNA"/>
</dbReference>
<evidence type="ECO:0000256" key="1">
    <source>
        <dbReference type="SAM" id="MobiDB-lite"/>
    </source>
</evidence>
<organism evidence="2 3">
    <name type="scientific">Danionella cerebrum</name>
    <dbReference type="NCBI Taxonomy" id="2873325"/>
    <lineage>
        <taxon>Eukaryota</taxon>
        <taxon>Metazoa</taxon>
        <taxon>Chordata</taxon>
        <taxon>Craniata</taxon>
        <taxon>Vertebrata</taxon>
        <taxon>Euteleostomi</taxon>
        <taxon>Actinopterygii</taxon>
        <taxon>Neopterygii</taxon>
        <taxon>Teleostei</taxon>
        <taxon>Ostariophysi</taxon>
        <taxon>Cypriniformes</taxon>
        <taxon>Danionidae</taxon>
        <taxon>Danioninae</taxon>
        <taxon>Danionella</taxon>
    </lineage>
</organism>
<dbReference type="Pfam" id="PF15256">
    <property type="entry name" value="SPATIAL"/>
    <property type="match status" value="2"/>
</dbReference>
<feature type="compositionally biased region" description="Polar residues" evidence="1">
    <location>
        <begin position="122"/>
        <end position="138"/>
    </location>
</feature>
<dbReference type="InterPro" id="IPR037394">
    <property type="entry name" value="TBATA-like"/>
</dbReference>
<feature type="compositionally biased region" description="Low complexity" evidence="1">
    <location>
        <begin position="25"/>
        <end position="39"/>
    </location>
</feature>
<dbReference type="PANTHER" id="PTHR33772">
    <property type="entry name" value="THYMUS, BRAIN AND TESTES-ASSOCIATED"/>
    <property type="match status" value="1"/>
</dbReference>
<feature type="region of interest" description="Disordered" evidence="1">
    <location>
        <begin position="239"/>
        <end position="273"/>
    </location>
</feature>
<evidence type="ECO:0008006" key="4">
    <source>
        <dbReference type="Google" id="ProtNLM"/>
    </source>
</evidence>
<feature type="region of interest" description="Disordered" evidence="1">
    <location>
        <begin position="102"/>
        <end position="154"/>
    </location>
</feature>
<protein>
    <recommendedName>
        <fullName evidence="4">Thymus, brain and testes associated</fullName>
    </recommendedName>
</protein>
<gene>
    <name evidence="2" type="ORF">DNTS_021682</name>
</gene>
<evidence type="ECO:0000313" key="3">
    <source>
        <dbReference type="Proteomes" id="UP000316079"/>
    </source>
</evidence>
<proteinExistence type="predicted"/>
<reference evidence="2 3" key="1">
    <citation type="journal article" date="2019" name="Sci. Data">
        <title>Hybrid genome assembly and annotation of Danionella translucida.</title>
        <authorList>
            <person name="Kadobianskyi M."/>
            <person name="Schulze L."/>
            <person name="Schuelke M."/>
            <person name="Judkewitz B."/>
        </authorList>
    </citation>
    <scope>NUCLEOTIDE SEQUENCE [LARGE SCALE GENOMIC DNA]</scope>
    <source>
        <strain evidence="2 3">Bolton</strain>
    </source>
</reference>
<dbReference type="AlphaFoldDB" id="A0A553N3I3"/>
<feature type="compositionally biased region" description="Basic residues" evidence="1">
    <location>
        <begin position="45"/>
        <end position="58"/>
    </location>
</feature>
<comment type="caution">
    <text evidence="2">The sequence shown here is derived from an EMBL/GenBank/DDBJ whole genome shotgun (WGS) entry which is preliminary data.</text>
</comment>
<feature type="compositionally biased region" description="Basic residues" evidence="1">
    <location>
        <begin position="140"/>
        <end position="153"/>
    </location>
</feature>
<dbReference type="Proteomes" id="UP000316079">
    <property type="component" value="Unassembled WGS sequence"/>
</dbReference>
<dbReference type="OrthoDB" id="9982103at2759"/>